<organism evidence="3 4">
    <name type="scientific">Bacillus selenitireducens (strain ATCC 700615 / DSM 15326 / MLS10)</name>
    <dbReference type="NCBI Taxonomy" id="439292"/>
    <lineage>
        <taxon>Bacteria</taxon>
        <taxon>Bacillati</taxon>
        <taxon>Bacillota</taxon>
        <taxon>Bacilli</taxon>
        <taxon>Bacillales</taxon>
        <taxon>Bacillaceae</taxon>
        <taxon>Salisediminibacterium</taxon>
    </lineage>
</organism>
<keyword evidence="2" id="KW-0812">Transmembrane</keyword>
<protein>
    <recommendedName>
        <fullName evidence="5">Flagellar basal body rod protein</fullName>
    </recommendedName>
</protein>
<dbReference type="STRING" id="439292.Bsel_1428"/>
<evidence type="ECO:0000256" key="1">
    <source>
        <dbReference type="SAM" id="MobiDB-lite"/>
    </source>
</evidence>
<reference evidence="3" key="1">
    <citation type="submission" date="2009-10" db="EMBL/GenBank/DDBJ databases">
        <title>Complete sequence of Bacillus selenitireducens MLS10.</title>
        <authorList>
            <consortium name="US DOE Joint Genome Institute"/>
            <person name="Lucas S."/>
            <person name="Copeland A."/>
            <person name="Lapidus A."/>
            <person name="Glavina del Rio T."/>
            <person name="Dalin E."/>
            <person name="Tice H."/>
            <person name="Bruce D."/>
            <person name="Goodwin L."/>
            <person name="Pitluck S."/>
            <person name="Sims D."/>
            <person name="Brettin T."/>
            <person name="Detter J.C."/>
            <person name="Han C."/>
            <person name="Larimer F."/>
            <person name="Land M."/>
            <person name="Hauser L."/>
            <person name="Kyrpides N."/>
            <person name="Ovchinnikova G."/>
            <person name="Stolz J."/>
        </authorList>
    </citation>
    <scope>NUCLEOTIDE SEQUENCE [LARGE SCALE GENOMIC DNA]</scope>
    <source>
        <strain evidence="3">MLS10</strain>
    </source>
</reference>
<accession>D6XT04</accession>
<dbReference type="KEGG" id="bse:Bsel_1428"/>
<dbReference type="Proteomes" id="UP000000271">
    <property type="component" value="Chromosome"/>
</dbReference>
<dbReference type="RefSeq" id="WP_013172364.1">
    <property type="nucleotide sequence ID" value="NC_014219.1"/>
</dbReference>
<evidence type="ECO:0000256" key="2">
    <source>
        <dbReference type="SAM" id="Phobius"/>
    </source>
</evidence>
<feature type="transmembrane region" description="Helical" evidence="2">
    <location>
        <begin position="52"/>
        <end position="84"/>
    </location>
</feature>
<gene>
    <name evidence="3" type="ordered locus">Bsel_1428</name>
</gene>
<evidence type="ECO:0008006" key="5">
    <source>
        <dbReference type="Google" id="ProtNLM"/>
    </source>
</evidence>
<keyword evidence="2" id="KW-0472">Membrane</keyword>
<evidence type="ECO:0000313" key="4">
    <source>
        <dbReference type="Proteomes" id="UP000000271"/>
    </source>
</evidence>
<proteinExistence type="predicted"/>
<dbReference type="AlphaFoldDB" id="D6XT04"/>
<evidence type="ECO:0000313" key="3">
    <source>
        <dbReference type="EMBL" id="ADH98940.1"/>
    </source>
</evidence>
<sequence length="116" mass="13027">MKSFGLFLVAIIALFILLANLGPMILFALGVYLLYVIWKKFNEAQETGAKVFWIIAGLIVFSMTLSNIYALVGVFAVYILYVLFVRNDGPKKGWTKNGSGSDPFDSFDREWSSTEK</sequence>
<keyword evidence="2" id="KW-1133">Transmembrane helix</keyword>
<dbReference type="HOGENOM" id="CLU_161922_0_0_9"/>
<dbReference type="eggNOG" id="ENOG5031SCS">
    <property type="taxonomic scope" value="Bacteria"/>
</dbReference>
<feature type="compositionally biased region" description="Basic and acidic residues" evidence="1">
    <location>
        <begin position="106"/>
        <end position="116"/>
    </location>
</feature>
<feature type="region of interest" description="Disordered" evidence="1">
    <location>
        <begin position="88"/>
        <end position="116"/>
    </location>
</feature>
<name>D6XT04_BACIE</name>
<dbReference type="EMBL" id="CP001791">
    <property type="protein sequence ID" value="ADH98940.1"/>
    <property type="molecule type" value="Genomic_DNA"/>
</dbReference>
<keyword evidence="4" id="KW-1185">Reference proteome</keyword>